<dbReference type="NCBIfam" id="TIGR02033">
    <property type="entry name" value="D-hydantoinase"/>
    <property type="match status" value="1"/>
</dbReference>
<dbReference type="PANTHER" id="PTHR11647:SF1">
    <property type="entry name" value="COLLAPSIN RESPONSE MEDIATOR PROTEIN"/>
    <property type="match status" value="1"/>
</dbReference>
<evidence type="ECO:0000259" key="6">
    <source>
        <dbReference type="Pfam" id="PF01979"/>
    </source>
</evidence>
<dbReference type="OrthoDB" id="5687299at2"/>
<keyword evidence="4 7" id="KW-0378">Hydrolase</keyword>
<evidence type="ECO:0000256" key="3">
    <source>
        <dbReference type="ARBA" id="ARBA00022723"/>
    </source>
</evidence>
<dbReference type="GO" id="GO:0004157">
    <property type="term" value="F:dihydropyrimidinase activity"/>
    <property type="evidence" value="ECO:0007669"/>
    <property type="project" value="UniProtKB-EC"/>
</dbReference>
<dbReference type="Proteomes" id="UP000325161">
    <property type="component" value="Chromosome"/>
</dbReference>
<dbReference type="KEGG" id="pacr:FXN63_03960"/>
<sequence>MSDTNSTPGSHASFDLTVRNARIVTATDDFHGDIGIRDGRIVTVAQDLPAGTRDIDAGGKLVFPGGIDSHCHIEQLSSMGVMCADDWHSASVSAAFGGNTTIVPFAAQHKGDSLREVATNYAASAAAKSVIDYSYHLIISDPTEQTIERDLPELIREGITSFKVFMTYDKLKLNDTQLLDVFAVAAREGALPMIHAENNDVILWIARHLIAKGYTAPKYHATSHAPAAENEATNRAIQLASVLDVPILIVHVSTLGGAQAIHSAKALGASVHGETCPHYLLLTAEDLDLPGTEGAKFCCSPPPRDEASQEALWKALKNGVLQLFSSDHAPYRYDESGKIPAGDATTFKQVANGLPGLEVRMPLLFSEGVLKGRISLNEFVALTSTNHAKMYGMHPRKGCIAPGADADLVIWDAECTRTVTHAGLHDAVGYTPYEGRSVTGWPQTVISRGRVVVDGDTLQVAAGSGEFIARGLPAPLREQRKHSPETHFLRSLFSLDKTEQ</sequence>
<dbReference type="GO" id="GO:0046872">
    <property type="term" value="F:metal ion binding"/>
    <property type="evidence" value="ECO:0007669"/>
    <property type="project" value="UniProtKB-KW"/>
</dbReference>
<reference evidence="7 8" key="1">
    <citation type="submission" date="2019-08" db="EMBL/GenBank/DDBJ databases">
        <title>Amphibian skin-associated Pigmentiphaga: genome sequence and occurrence across geography and hosts.</title>
        <authorList>
            <person name="Bletz M.C."/>
            <person name="Bunk B."/>
            <person name="Sproeer C."/>
            <person name="Biwer P."/>
            <person name="Reiter S."/>
            <person name="Rabemananjara F.C.E."/>
            <person name="Schulz S."/>
            <person name="Overmann J."/>
            <person name="Vences M."/>
        </authorList>
    </citation>
    <scope>NUCLEOTIDE SEQUENCE [LARGE SCALE GENOMIC DNA]</scope>
    <source>
        <strain evidence="7 8">Mada1488</strain>
    </source>
</reference>
<gene>
    <name evidence="7" type="primary">hydA</name>
    <name evidence="7" type="ORF">FXN63_03960</name>
</gene>
<dbReference type="EMBL" id="CP043046">
    <property type="protein sequence ID" value="QEI05084.1"/>
    <property type="molecule type" value="Genomic_DNA"/>
</dbReference>
<evidence type="ECO:0000256" key="4">
    <source>
        <dbReference type="ARBA" id="ARBA00022801"/>
    </source>
</evidence>
<comment type="similarity">
    <text evidence="2">Belongs to the metallo-dependent hydrolases superfamily. Hydantoinase/dihydropyrimidinase family.</text>
</comment>
<dbReference type="SUPFAM" id="SSF51338">
    <property type="entry name" value="Composite domain of metallo-dependent hydrolases"/>
    <property type="match status" value="2"/>
</dbReference>
<dbReference type="RefSeq" id="WP_148813046.1">
    <property type="nucleotide sequence ID" value="NZ_CP043046.1"/>
</dbReference>
<dbReference type="Pfam" id="PF01979">
    <property type="entry name" value="Amidohydro_1"/>
    <property type="match status" value="1"/>
</dbReference>
<feature type="modified residue" description="N6-carboxylysine" evidence="5">
    <location>
        <position position="163"/>
    </location>
</feature>
<dbReference type="GO" id="GO:0005829">
    <property type="term" value="C:cytosol"/>
    <property type="evidence" value="ECO:0007669"/>
    <property type="project" value="TreeGrafter"/>
</dbReference>
<dbReference type="InterPro" id="IPR050378">
    <property type="entry name" value="Metallo-dep_Hydrolases_sf"/>
</dbReference>
<evidence type="ECO:0000256" key="2">
    <source>
        <dbReference type="ARBA" id="ARBA00008829"/>
    </source>
</evidence>
<evidence type="ECO:0000313" key="8">
    <source>
        <dbReference type="Proteomes" id="UP000325161"/>
    </source>
</evidence>
<dbReference type="CDD" id="cd01314">
    <property type="entry name" value="D-HYD"/>
    <property type="match status" value="1"/>
</dbReference>
<dbReference type="Gene3D" id="2.30.40.10">
    <property type="entry name" value="Urease, subunit C, domain 1"/>
    <property type="match status" value="1"/>
</dbReference>
<evidence type="ECO:0000256" key="5">
    <source>
        <dbReference type="PIRSR" id="PIRSR611778-50"/>
    </source>
</evidence>
<proteinExistence type="inferred from homology"/>
<dbReference type="InterPro" id="IPR032466">
    <property type="entry name" value="Metal_Hydrolase"/>
</dbReference>
<dbReference type="SUPFAM" id="SSF51556">
    <property type="entry name" value="Metallo-dependent hydrolases"/>
    <property type="match status" value="1"/>
</dbReference>
<dbReference type="InterPro" id="IPR006680">
    <property type="entry name" value="Amidohydro-rel"/>
</dbReference>
<dbReference type="InterPro" id="IPR011059">
    <property type="entry name" value="Metal-dep_hydrolase_composite"/>
</dbReference>
<evidence type="ECO:0000313" key="7">
    <source>
        <dbReference type="EMBL" id="QEI05084.1"/>
    </source>
</evidence>
<feature type="domain" description="Amidohydrolase-related" evidence="6">
    <location>
        <begin position="61"/>
        <end position="452"/>
    </location>
</feature>
<dbReference type="PANTHER" id="PTHR11647">
    <property type="entry name" value="HYDRANTOINASE/DIHYDROPYRIMIDINASE FAMILY MEMBER"/>
    <property type="match status" value="1"/>
</dbReference>
<name>A0A5C0ATT8_9BURK</name>
<comment type="PTM">
    <text evidence="5">Carbamylation allows a single lysine to coordinate two divalent metal cations.</text>
</comment>
<organism evidence="7 8">
    <name type="scientific">Pigmentiphaga aceris</name>
    <dbReference type="NCBI Taxonomy" id="1940612"/>
    <lineage>
        <taxon>Bacteria</taxon>
        <taxon>Pseudomonadati</taxon>
        <taxon>Pseudomonadota</taxon>
        <taxon>Betaproteobacteria</taxon>
        <taxon>Burkholderiales</taxon>
        <taxon>Alcaligenaceae</taxon>
        <taxon>Pigmentiphaga</taxon>
    </lineage>
</organism>
<accession>A0A5C0ATT8</accession>
<dbReference type="AlphaFoldDB" id="A0A5C0ATT8"/>
<comment type="cofactor">
    <cofactor evidence="1">
        <name>Zn(2+)</name>
        <dbReference type="ChEBI" id="CHEBI:29105"/>
    </cofactor>
</comment>
<keyword evidence="3" id="KW-0479">Metal-binding</keyword>
<keyword evidence="8" id="KW-1185">Reference proteome</keyword>
<dbReference type="EC" id="3.5.2.2" evidence="7"/>
<protein>
    <submittedName>
        <fullName evidence="7">Dihydropyrimidinase</fullName>
        <ecNumber evidence="7">3.5.2.2</ecNumber>
    </submittedName>
</protein>
<dbReference type="NCBIfam" id="NF009941">
    <property type="entry name" value="PRK13404.1"/>
    <property type="match status" value="1"/>
</dbReference>
<evidence type="ECO:0000256" key="1">
    <source>
        <dbReference type="ARBA" id="ARBA00001947"/>
    </source>
</evidence>
<dbReference type="InterPro" id="IPR011778">
    <property type="entry name" value="Hydantoinase/dihydroPyrase"/>
</dbReference>
<dbReference type="FunFam" id="3.20.20.140:FF:000174">
    <property type="entry name" value="Dihydropyrimidinase-related protein 2"/>
    <property type="match status" value="1"/>
</dbReference>
<dbReference type="Gene3D" id="3.20.20.140">
    <property type="entry name" value="Metal-dependent hydrolases"/>
    <property type="match status" value="1"/>
</dbReference>